<dbReference type="Proteomes" id="UP000299102">
    <property type="component" value="Unassembled WGS sequence"/>
</dbReference>
<dbReference type="EMBL" id="BGZK01000252">
    <property type="protein sequence ID" value="GBP31850.1"/>
    <property type="molecule type" value="Genomic_DNA"/>
</dbReference>
<evidence type="ECO:0000313" key="2">
    <source>
        <dbReference type="Proteomes" id="UP000299102"/>
    </source>
</evidence>
<comment type="caution">
    <text evidence="1">The sequence shown here is derived from an EMBL/GenBank/DDBJ whole genome shotgun (WGS) entry which is preliminary data.</text>
</comment>
<keyword evidence="2" id="KW-1185">Reference proteome</keyword>
<organism evidence="1 2">
    <name type="scientific">Eumeta variegata</name>
    <name type="common">Bagworm moth</name>
    <name type="synonym">Eumeta japonica</name>
    <dbReference type="NCBI Taxonomy" id="151549"/>
    <lineage>
        <taxon>Eukaryota</taxon>
        <taxon>Metazoa</taxon>
        <taxon>Ecdysozoa</taxon>
        <taxon>Arthropoda</taxon>
        <taxon>Hexapoda</taxon>
        <taxon>Insecta</taxon>
        <taxon>Pterygota</taxon>
        <taxon>Neoptera</taxon>
        <taxon>Endopterygota</taxon>
        <taxon>Lepidoptera</taxon>
        <taxon>Glossata</taxon>
        <taxon>Ditrysia</taxon>
        <taxon>Tineoidea</taxon>
        <taxon>Psychidae</taxon>
        <taxon>Oiketicinae</taxon>
        <taxon>Eumeta</taxon>
    </lineage>
</organism>
<accession>A0A4C1V031</accession>
<proteinExistence type="predicted"/>
<dbReference type="AlphaFoldDB" id="A0A4C1V031"/>
<reference evidence="1 2" key="1">
    <citation type="journal article" date="2019" name="Commun. Biol.">
        <title>The bagworm genome reveals a unique fibroin gene that provides high tensile strength.</title>
        <authorList>
            <person name="Kono N."/>
            <person name="Nakamura H."/>
            <person name="Ohtoshi R."/>
            <person name="Tomita M."/>
            <person name="Numata K."/>
            <person name="Arakawa K."/>
        </authorList>
    </citation>
    <scope>NUCLEOTIDE SEQUENCE [LARGE SCALE GENOMIC DNA]</scope>
</reference>
<evidence type="ECO:0000313" key="1">
    <source>
        <dbReference type="EMBL" id="GBP31850.1"/>
    </source>
</evidence>
<protein>
    <submittedName>
        <fullName evidence="1">Uncharacterized protein</fullName>
    </submittedName>
</protein>
<name>A0A4C1V031_EUMVA</name>
<gene>
    <name evidence="1" type="ORF">EVAR_16624_1</name>
</gene>
<sequence>MTADLWERNEHCLLSGPVVRQFTIGFVLQALMKRPRGQSVMRSASRSWVIRLQKQLDAVADGANWGVTVGKHDYPDFP</sequence>